<evidence type="ECO:0000313" key="2">
    <source>
        <dbReference type="Proteomes" id="UP001174208"/>
    </source>
</evidence>
<evidence type="ECO:0000313" key="1">
    <source>
        <dbReference type="EMBL" id="MDN4615252.1"/>
    </source>
</evidence>
<accession>A0ABT8KDJ4</accession>
<comment type="caution">
    <text evidence="1">The sequence shown here is derived from an EMBL/GenBank/DDBJ whole genome shotgun (WGS) entry which is preliminary data.</text>
</comment>
<reference evidence="1" key="1">
    <citation type="submission" date="2023-06" db="EMBL/GenBank/DDBJ databases">
        <title>MT1 and MT2 Draft Genomes of Novel Species.</title>
        <authorList>
            <person name="Venkateswaran K."/>
        </authorList>
    </citation>
    <scope>NUCLEOTIDE SEQUENCE</scope>
    <source>
        <strain evidence="1">F6_8S_P_1B</strain>
    </source>
</reference>
<dbReference type="EMBL" id="JAROCF010000001">
    <property type="protein sequence ID" value="MDN4615252.1"/>
    <property type="molecule type" value="Genomic_DNA"/>
</dbReference>
<keyword evidence="2" id="KW-1185">Reference proteome</keyword>
<organism evidence="1 2">
    <name type="scientific">Leifsonia williamsii</name>
    <dbReference type="NCBI Taxonomy" id="3035919"/>
    <lineage>
        <taxon>Bacteria</taxon>
        <taxon>Bacillati</taxon>
        <taxon>Actinomycetota</taxon>
        <taxon>Actinomycetes</taxon>
        <taxon>Micrococcales</taxon>
        <taxon>Microbacteriaceae</taxon>
        <taxon>Leifsonia</taxon>
    </lineage>
</organism>
<sequence>MSAEAAGTGAAVVGGAPAGAVPAGAEAAGGAAAGGAVAPSLTLLPLGDASAAACEGDSCALPQP</sequence>
<gene>
    <name evidence="1" type="ORF">P5G50_12415</name>
</gene>
<dbReference type="RefSeq" id="WP_301208555.1">
    <property type="nucleotide sequence ID" value="NZ_JAROCF010000001.1"/>
</dbReference>
<name>A0ABT8KDJ4_9MICO</name>
<protein>
    <submittedName>
        <fullName evidence="1">Uncharacterized protein</fullName>
    </submittedName>
</protein>
<dbReference type="Proteomes" id="UP001174208">
    <property type="component" value="Unassembled WGS sequence"/>
</dbReference>
<proteinExistence type="predicted"/>